<feature type="domain" description="UBA" evidence="2">
    <location>
        <begin position="72"/>
        <end position="114"/>
    </location>
</feature>
<dbReference type="InterPro" id="IPR009060">
    <property type="entry name" value="UBA-like_sf"/>
</dbReference>
<evidence type="ECO:0000313" key="5">
    <source>
        <dbReference type="Proteomes" id="UP000663699"/>
    </source>
</evidence>
<evidence type="ECO:0000313" key="4">
    <source>
        <dbReference type="EMBL" id="QSL64901.1"/>
    </source>
</evidence>
<dbReference type="InterPro" id="IPR015940">
    <property type="entry name" value="UBA"/>
</dbReference>
<dbReference type="PROSITE" id="PS50030">
    <property type="entry name" value="UBA"/>
    <property type="match status" value="1"/>
</dbReference>
<dbReference type="EMBL" id="CP054535">
    <property type="protein sequence ID" value="QSL64901.1"/>
    <property type="molecule type" value="Genomic_DNA"/>
</dbReference>
<dbReference type="InterPro" id="IPR001623">
    <property type="entry name" value="DnaJ_domain"/>
</dbReference>
<sequence>MKSNTSFNEPFFDDLSSSSKSSAEDHKLDDVFEIFNTPVQDCVQNNDTNNQNSLNFQKKESFLDSKSNQHDLSNDEIISQLVNMGFDYTQVIRAIDMTHVKSDIDSIISVLMSLYFLDNEETHIPSKSDMIDKKKGLFPLDNFHFFSNFFNKANNIFNTRKKSLKALKKHNVQSNDYYDPSKHHSLLSNQKPSEATKNSDKTVASKTSTSIIEKNNDLMDFLSDEPSYQPSSSSIHMSKLFSNDVETQCCKKKRQNLSHCSISSEESLLFDHVSQDLLAKYSDLSDFPPSTNQVSVNIKHASDAFNNGDYLKALELYSESIKHLPPNHILRILLLSNRSLCYLHMEKLELSLLDCDKLLKLIENNQDLRKNISSEKIIDNIWKEIITRRSQCLQRLRELEKAKSQQEKAIHSNIDDLITLNSKNSCEKVFKSDSLLDIDFSENSKAKSEEKPSENNDKSLLYNNIELSLSNWTDGKGNNIRALLCSLNDILWDELGWQNISMANLLSVSQVKKAYIKAISKIHPDKLPITTSLEQKIIASSVFNTLNNAWNIFKEKNNI</sequence>
<dbReference type="SUPFAM" id="SSF46934">
    <property type="entry name" value="UBA-like"/>
    <property type="match status" value="1"/>
</dbReference>
<name>A0A899FT07_9ASCO</name>
<dbReference type="InterPro" id="IPR011990">
    <property type="entry name" value="TPR-like_helical_dom_sf"/>
</dbReference>
<dbReference type="PANTHER" id="PTHR23172:SF19">
    <property type="entry name" value="J DOMAIN-CONTAINING PROTEIN"/>
    <property type="match status" value="1"/>
</dbReference>
<evidence type="ECO:0000256" key="1">
    <source>
        <dbReference type="SAM" id="MobiDB-lite"/>
    </source>
</evidence>
<dbReference type="Gene3D" id="1.10.8.10">
    <property type="entry name" value="DNA helicase RuvA subunit, C-terminal domain"/>
    <property type="match status" value="1"/>
</dbReference>
<gene>
    <name evidence="4" type="ORF">MERGE_002205</name>
</gene>
<dbReference type="PANTHER" id="PTHR23172">
    <property type="entry name" value="AUXILIN/CYCLIN G-ASSOCIATED KINASE-RELATED"/>
    <property type="match status" value="1"/>
</dbReference>
<keyword evidence="5" id="KW-1185">Reference proteome</keyword>
<dbReference type="PROSITE" id="PS50076">
    <property type="entry name" value="DNAJ_2"/>
    <property type="match status" value="1"/>
</dbReference>
<proteinExistence type="predicted"/>
<feature type="domain" description="J" evidence="3">
    <location>
        <begin position="490"/>
        <end position="558"/>
    </location>
</feature>
<dbReference type="CDD" id="cd14270">
    <property type="entry name" value="UBA"/>
    <property type="match status" value="1"/>
</dbReference>
<organism evidence="4 5">
    <name type="scientific">Pneumocystis wakefieldiae</name>
    <dbReference type="NCBI Taxonomy" id="38082"/>
    <lineage>
        <taxon>Eukaryota</taxon>
        <taxon>Fungi</taxon>
        <taxon>Dikarya</taxon>
        <taxon>Ascomycota</taxon>
        <taxon>Taphrinomycotina</taxon>
        <taxon>Pneumocystomycetes</taxon>
        <taxon>Pneumocystaceae</taxon>
        <taxon>Pneumocystis</taxon>
    </lineage>
</organism>
<dbReference type="AlphaFoldDB" id="A0A899FT07"/>
<protein>
    <recommendedName>
        <fullName evidence="6">UBA domain-containing protein</fullName>
    </recommendedName>
</protein>
<dbReference type="SUPFAM" id="SSF46565">
    <property type="entry name" value="Chaperone J-domain"/>
    <property type="match status" value="1"/>
</dbReference>
<dbReference type="GO" id="GO:0031982">
    <property type="term" value="C:vesicle"/>
    <property type="evidence" value="ECO:0007669"/>
    <property type="project" value="TreeGrafter"/>
</dbReference>
<evidence type="ECO:0008006" key="6">
    <source>
        <dbReference type="Google" id="ProtNLM"/>
    </source>
</evidence>
<dbReference type="Gene3D" id="1.25.40.10">
    <property type="entry name" value="Tetratricopeptide repeat domain"/>
    <property type="match status" value="1"/>
</dbReference>
<evidence type="ECO:0000259" key="2">
    <source>
        <dbReference type="PROSITE" id="PS50030"/>
    </source>
</evidence>
<dbReference type="SUPFAM" id="SSF48452">
    <property type="entry name" value="TPR-like"/>
    <property type="match status" value="1"/>
</dbReference>
<reference evidence="4" key="1">
    <citation type="submission" date="2020-06" db="EMBL/GenBank/DDBJ databases">
        <title>Genomes of multiple members of Pneumocystis genus reveal paths to human pathogen Pneumocystis jirovecii.</title>
        <authorList>
            <person name="Cisse O.H."/>
            <person name="Ma L."/>
            <person name="Dekker J."/>
            <person name="Khil P."/>
            <person name="Jo J."/>
            <person name="Brenchley J."/>
            <person name="Blair R."/>
            <person name="Pahar B."/>
            <person name="Chabe M."/>
            <person name="Van Rompay K.A."/>
            <person name="Keesler R."/>
            <person name="Sukura A."/>
            <person name="Hirsch V."/>
            <person name="Kutty G."/>
            <person name="Liu Y."/>
            <person name="Peng L."/>
            <person name="Chen J."/>
            <person name="Song J."/>
            <person name="Weissenbacher-Lang C."/>
            <person name="Xu J."/>
            <person name="Upham N.S."/>
            <person name="Stajich J.E."/>
            <person name="Cuomo C.A."/>
            <person name="Cushion M.T."/>
            <person name="Kovacs J.A."/>
        </authorList>
    </citation>
    <scope>NUCLEOTIDE SEQUENCE</scope>
    <source>
        <strain evidence="4">2A</strain>
    </source>
</reference>
<dbReference type="InterPro" id="IPR036869">
    <property type="entry name" value="J_dom_sf"/>
</dbReference>
<accession>A0A899FT07</accession>
<feature type="region of interest" description="Disordered" evidence="1">
    <location>
        <begin position="176"/>
        <end position="208"/>
    </location>
</feature>
<dbReference type="Gene3D" id="1.10.287.110">
    <property type="entry name" value="DnaJ domain"/>
    <property type="match status" value="1"/>
</dbReference>
<evidence type="ECO:0000259" key="3">
    <source>
        <dbReference type="PROSITE" id="PS50076"/>
    </source>
</evidence>
<feature type="compositionally biased region" description="Polar residues" evidence="1">
    <location>
        <begin position="186"/>
        <end position="208"/>
    </location>
</feature>
<dbReference type="OrthoDB" id="1717591at2759"/>
<dbReference type="GO" id="GO:0005737">
    <property type="term" value="C:cytoplasm"/>
    <property type="evidence" value="ECO:0007669"/>
    <property type="project" value="TreeGrafter"/>
</dbReference>
<dbReference type="Proteomes" id="UP000663699">
    <property type="component" value="Chromosome 4"/>
</dbReference>
<dbReference type="GO" id="GO:0072318">
    <property type="term" value="P:clathrin coat disassembly"/>
    <property type="evidence" value="ECO:0007669"/>
    <property type="project" value="TreeGrafter"/>
</dbReference>
<dbReference type="GO" id="GO:0072583">
    <property type="term" value="P:clathrin-dependent endocytosis"/>
    <property type="evidence" value="ECO:0007669"/>
    <property type="project" value="TreeGrafter"/>
</dbReference>
<dbReference type="FunFam" id="1.10.287.110:FF:000002">
    <property type="entry name" value="putative tyrosine-protein phosphatase auxilin isoform X2"/>
    <property type="match status" value="1"/>
</dbReference>
<dbReference type="GO" id="GO:0030276">
    <property type="term" value="F:clathrin binding"/>
    <property type="evidence" value="ECO:0007669"/>
    <property type="project" value="TreeGrafter"/>
</dbReference>
<feature type="region of interest" description="Disordered" evidence="1">
    <location>
        <begin position="1"/>
        <end position="22"/>
    </location>
</feature>